<keyword evidence="4" id="KW-1133">Transmembrane helix</keyword>
<feature type="binding site" evidence="3">
    <location>
        <begin position="321"/>
        <end position="328"/>
    </location>
    <ligand>
        <name>ATP</name>
        <dbReference type="ChEBI" id="CHEBI:30616"/>
    </ligand>
</feature>
<protein>
    <submittedName>
        <fullName evidence="6">Cell division protein FtsK</fullName>
    </submittedName>
</protein>
<evidence type="ECO:0000259" key="5">
    <source>
        <dbReference type="PROSITE" id="PS50901"/>
    </source>
</evidence>
<keyword evidence="2 3" id="KW-0067">ATP-binding</keyword>
<organism evidence="6 7">
    <name type="scientific">Mycolicibacterium fortuitum</name>
    <name type="common">Mycobacterium fortuitum</name>
    <dbReference type="NCBI Taxonomy" id="1766"/>
    <lineage>
        <taxon>Bacteria</taxon>
        <taxon>Bacillati</taxon>
        <taxon>Actinomycetota</taxon>
        <taxon>Actinomycetes</taxon>
        <taxon>Mycobacteriales</taxon>
        <taxon>Mycobacteriaceae</taxon>
        <taxon>Mycolicibacterium</taxon>
    </lineage>
</organism>
<evidence type="ECO:0000256" key="1">
    <source>
        <dbReference type="ARBA" id="ARBA00022741"/>
    </source>
</evidence>
<dbReference type="SUPFAM" id="SSF52540">
    <property type="entry name" value="P-loop containing nucleoside triphosphate hydrolases"/>
    <property type="match status" value="1"/>
</dbReference>
<evidence type="ECO:0000256" key="4">
    <source>
        <dbReference type="SAM" id="Phobius"/>
    </source>
</evidence>
<keyword evidence="6" id="KW-0131">Cell cycle</keyword>
<dbReference type="InterPro" id="IPR002543">
    <property type="entry name" value="FtsK_dom"/>
</dbReference>
<dbReference type="PANTHER" id="PTHR22683">
    <property type="entry name" value="SPORULATION PROTEIN RELATED"/>
    <property type="match status" value="1"/>
</dbReference>
<accession>A0A378WE95</accession>
<name>A0A378WE95_MYCFO</name>
<dbReference type="InterPro" id="IPR050206">
    <property type="entry name" value="FtsK/SpoIIIE/SftA"/>
</dbReference>
<dbReference type="Pfam" id="PF01580">
    <property type="entry name" value="FtsK_SpoIIIE"/>
    <property type="match status" value="1"/>
</dbReference>
<dbReference type="GO" id="GO:0003677">
    <property type="term" value="F:DNA binding"/>
    <property type="evidence" value="ECO:0007669"/>
    <property type="project" value="InterPro"/>
</dbReference>
<dbReference type="PROSITE" id="PS50901">
    <property type="entry name" value="FTSK"/>
    <property type="match status" value="1"/>
</dbReference>
<dbReference type="Gene3D" id="3.40.50.300">
    <property type="entry name" value="P-loop containing nucleotide triphosphate hydrolases"/>
    <property type="match status" value="1"/>
</dbReference>
<feature type="transmembrane region" description="Helical" evidence="4">
    <location>
        <begin position="6"/>
        <end position="27"/>
    </location>
</feature>
<sequence>MTVDQLLAAAKVAAMVAGVTSALLLTIAFSEKFRYANRYAGLSLGSVVAAAAAVTGCFLLARPWWVVVWLVVSGGVWWSALEHLTRAYPRRELTDLTRERLRTVLGPDWSGQLSMQFDADNSATGASTSLPAKLIPSDVAPRVRSVLSETLSGTWTVSSKGTSIEASRQVVQPDPPALKNLKDILLTAKAFTTRSRIAEWDTNDAGTVTSFTVKYDSETAIDLALGQRKRRIEDVVRARLDPGPGSWVFDWKSVERICAVRLSVFKAKIYNEPDPAQRFLSRPEVIQHYPQIALPLGVDEFGDRVTWRLVGKGLPHGVVVGSTGAGKSSAVHTIIAGAALAGICVIIADFKADKEYDGFRDWPNVHLVAQDTYSCLRAISYVEELMNQRKTGGKSAKGAPDAGVPVLFILDEYAVFSEKLRNEIWPEFRKADAEANLPSTPPSVTSMGALYREARSVKIHILSVLQRATANYFDAEFKHNAPLKIQVGPVDGTTSQNFWDNFDIGSTIPAQWPGRALIKGPQGFIQYQGFYTPDPATAASESDLACLRSLRPGSRLYSRALFDMPDAAEIDRWDQIVNAPLVSASERPDLDPLSEDYNDRRNLRRDTISKVIDPTSMQFHGAS</sequence>
<evidence type="ECO:0000256" key="2">
    <source>
        <dbReference type="ARBA" id="ARBA00022840"/>
    </source>
</evidence>
<dbReference type="GO" id="GO:0051301">
    <property type="term" value="P:cell division"/>
    <property type="evidence" value="ECO:0007669"/>
    <property type="project" value="UniProtKB-KW"/>
</dbReference>
<proteinExistence type="predicted"/>
<keyword evidence="6" id="KW-0132">Cell division</keyword>
<dbReference type="GO" id="GO:0005524">
    <property type="term" value="F:ATP binding"/>
    <property type="evidence" value="ECO:0007669"/>
    <property type="project" value="UniProtKB-UniRule"/>
</dbReference>
<dbReference type="Proteomes" id="UP000255389">
    <property type="component" value="Unassembled WGS sequence"/>
</dbReference>
<dbReference type="PANTHER" id="PTHR22683:SF1">
    <property type="entry name" value="TYPE VII SECRETION SYSTEM PROTEIN ESSC"/>
    <property type="match status" value="1"/>
</dbReference>
<evidence type="ECO:0000256" key="3">
    <source>
        <dbReference type="PROSITE-ProRule" id="PRU00289"/>
    </source>
</evidence>
<dbReference type="AlphaFoldDB" id="A0A378WE95"/>
<feature type="transmembrane region" description="Helical" evidence="4">
    <location>
        <begin position="67"/>
        <end position="84"/>
    </location>
</feature>
<reference evidence="6 7" key="1">
    <citation type="submission" date="2018-06" db="EMBL/GenBank/DDBJ databases">
        <authorList>
            <consortium name="Pathogen Informatics"/>
            <person name="Doyle S."/>
        </authorList>
    </citation>
    <scope>NUCLEOTIDE SEQUENCE [LARGE SCALE GENOMIC DNA]</scope>
    <source>
        <strain evidence="6 7">NCTC1542</strain>
    </source>
</reference>
<keyword evidence="4" id="KW-0812">Transmembrane</keyword>
<keyword evidence="1 3" id="KW-0547">Nucleotide-binding</keyword>
<evidence type="ECO:0000313" key="6">
    <source>
        <dbReference type="EMBL" id="SUA31384.1"/>
    </source>
</evidence>
<gene>
    <name evidence="6" type="primary">essC</name>
    <name evidence="6" type="ORF">NCTC1542_06738</name>
</gene>
<feature type="domain" description="FtsK" evidence="5">
    <location>
        <begin position="302"/>
        <end position="496"/>
    </location>
</feature>
<keyword evidence="4" id="KW-0472">Membrane</keyword>
<feature type="transmembrane region" description="Helical" evidence="4">
    <location>
        <begin position="39"/>
        <end position="61"/>
    </location>
</feature>
<dbReference type="EMBL" id="UGQY01000006">
    <property type="protein sequence ID" value="SUA31384.1"/>
    <property type="molecule type" value="Genomic_DNA"/>
</dbReference>
<evidence type="ECO:0000313" key="7">
    <source>
        <dbReference type="Proteomes" id="UP000255389"/>
    </source>
</evidence>
<dbReference type="InterPro" id="IPR027417">
    <property type="entry name" value="P-loop_NTPase"/>
</dbReference>